<gene>
    <name evidence="2" type="ORF">XthCFBP4691_17950</name>
</gene>
<organism evidence="2 3">
    <name type="scientific">Xanthomonas theicola</name>
    <dbReference type="NCBI Taxonomy" id="56464"/>
    <lineage>
        <taxon>Bacteria</taxon>
        <taxon>Pseudomonadati</taxon>
        <taxon>Pseudomonadota</taxon>
        <taxon>Gammaproteobacteria</taxon>
        <taxon>Lysobacterales</taxon>
        <taxon>Lysobacteraceae</taxon>
        <taxon>Xanthomonas</taxon>
    </lineage>
</organism>
<feature type="domain" description="DUF6538" evidence="1">
    <location>
        <begin position="24"/>
        <end position="71"/>
    </location>
</feature>
<dbReference type="Pfam" id="PF20172">
    <property type="entry name" value="DUF6538"/>
    <property type="match status" value="1"/>
</dbReference>
<dbReference type="EMBL" id="MIGX01000140">
    <property type="protein sequence ID" value="PPT81329.1"/>
    <property type="molecule type" value="Genomic_DNA"/>
</dbReference>
<dbReference type="InterPro" id="IPR046668">
    <property type="entry name" value="DUF6538"/>
</dbReference>
<name>A0A2S6ZAW7_9XANT</name>
<accession>A0A2S6ZAW7</accession>
<keyword evidence="3" id="KW-1185">Reference proteome</keyword>
<comment type="caution">
    <text evidence="2">The sequence shown here is derived from an EMBL/GenBank/DDBJ whole genome shotgun (WGS) entry which is preliminary data.</text>
</comment>
<dbReference type="AlphaFoldDB" id="A0A2S6ZAW7"/>
<dbReference type="Proteomes" id="UP000239898">
    <property type="component" value="Unassembled WGS sequence"/>
</dbReference>
<evidence type="ECO:0000313" key="2">
    <source>
        <dbReference type="EMBL" id="PPT81329.1"/>
    </source>
</evidence>
<proteinExistence type="predicted"/>
<sequence length="74" mass="8522">MWAFLFFLTLDPRLDTSMRVAHYLTRGETGRFYVRLRVPADLQARLGRKVIKRSTGTTCDRTALTCALSWSKPT</sequence>
<protein>
    <recommendedName>
        <fullName evidence="1">DUF6538 domain-containing protein</fullName>
    </recommendedName>
</protein>
<evidence type="ECO:0000313" key="3">
    <source>
        <dbReference type="Proteomes" id="UP000239898"/>
    </source>
</evidence>
<reference evidence="2 3" key="1">
    <citation type="submission" date="2016-08" db="EMBL/GenBank/DDBJ databases">
        <title>Evolution of the type three secretion system and type three effector repertoires in Xanthomonas.</title>
        <authorList>
            <person name="Merda D."/>
            <person name="Briand M."/>
            <person name="Bosis E."/>
            <person name="Rousseau C."/>
            <person name="Portier P."/>
            <person name="Jacques M.-A."/>
            <person name="Fischer-Le Saux M."/>
        </authorList>
    </citation>
    <scope>NUCLEOTIDE SEQUENCE [LARGE SCALE GENOMIC DNA]</scope>
    <source>
        <strain evidence="2 3">CFBP 4691</strain>
    </source>
</reference>
<evidence type="ECO:0000259" key="1">
    <source>
        <dbReference type="Pfam" id="PF20172"/>
    </source>
</evidence>